<name>A0ABS5RS90_9HYPH</name>
<dbReference type="Proteomes" id="UP001297272">
    <property type="component" value="Unassembled WGS sequence"/>
</dbReference>
<protein>
    <submittedName>
        <fullName evidence="3">DUF2147 domain-containing protein</fullName>
    </submittedName>
</protein>
<evidence type="ECO:0000313" key="4">
    <source>
        <dbReference type="Proteomes" id="UP001297272"/>
    </source>
</evidence>
<reference evidence="3 4" key="1">
    <citation type="submission" date="2021-03" db="EMBL/GenBank/DDBJ databases">
        <title>Tianweitania aestuarii sp. nov., isolated from a tidal flat.</title>
        <authorList>
            <person name="Park S."/>
            <person name="Yoon J.-H."/>
        </authorList>
    </citation>
    <scope>NUCLEOTIDE SEQUENCE [LARGE SCALE GENOMIC DNA]</scope>
    <source>
        <strain evidence="3 4">BSSL-BM11</strain>
    </source>
</reference>
<keyword evidence="1" id="KW-0732">Signal</keyword>
<keyword evidence="4" id="KW-1185">Reference proteome</keyword>
<dbReference type="Gene3D" id="2.40.128.520">
    <property type="match status" value="1"/>
</dbReference>
<proteinExistence type="predicted"/>
<organism evidence="3 4">
    <name type="scientific">Tianweitania aestuarii</name>
    <dbReference type="NCBI Taxonomy" id="2814886"/>
    <lineage>
        <taxon>Bacteria</taxon>
        <taxon>Pseudomonadati</taxon>
        <taxon>Pseudomonadota</taxon>
        <taxon>Alphaproteobacteria</taxon>
        <taxon>Hyphomicrobiales</taxon>
        <taxon>Phyllobacteriaceae</taxon>
        <taxon>Tianweitania</taxon>
    </lineage>
</organism>
<comment type="caution">
    <text evidence="3">The sequence shown here is derived from an EMBL/GenBank/DDBJ whole genome shotgun (WGS) entry which is preliminary data.</text>
</comment>
<evidence type="ECO:0000259" key="2">
    <source>
        <dbReference type="Pfam" id="PF09917"/>
    </source>
</evidence>
<feature type="chain" id="PRO_5046937400" evidence="1">
    <location>
        <begin position="22"/>
        <end position="114"/>
    </location>
</feature>
<sequence length="114" mass="12147">MKRLIIVSVLAMIAAPGLAFADDIEGKWKTDNGETAEIASCGKAFCITVRSGKYKGKQIGRMNADGDNRYSGEVTDPTNDKTYAGKATLSGNGLSMKGCVLGGLICRGQNWKRL</sequence>
<dbReference type="InterPro" id="IPR019223">
    <property type="entry name" value="DUF2147"/>
</dbReference>
<dbReference type="PANTHER" id="PTHR36919">
    <property type="entry name" value="BLR1215 PROTEIN"/>
    <property type="match status" value="1"/>
</dbReference>
<feature type="domain" description="DUF2147" evidence="2">
    <location>
        <begin position="58"/>
        <end position="113"/>
    </location>
</feature>
<dbReference type="RefSeq" id="WP_213983508.1">
    <property type="nucleotide sequence ID" value="NZ_JAFMNX010000001.1"/>
</dbReference>
<feature type="signal peptide" evidence="1">
    <location>
        <begin position="1"/>
        <end position="21"/>
    </location>
</feature>
<accession>A0ABS5RS90</accession>
<dbReference type="PANTHER" id="PTHR36919:SF2">
    <property type="entry name" value="BLL6627 PROTEIN"/>
    <property type="match status" value="1"/>
</dbReference>
<evidence type="ECO:0000256" key="1">
    <source>
        <dbReference type="SAM" id="SignalP"/>
    </source>
</evidence>
<dbReference type="EMBL" id="JAFMNX010000001">
    <property type="protein sequence ID" value="MBS9719920.1"/>
    <property type="molecule type" value="Genomic_DNA"/>
</dbReference>
<evidence type="ECO:0000313" key="3">
    <source>
        <dbReference type="EMBL" id="MBS9719920.1"/>
    </source>
</evidence>
<dbReference type="Pfam" id="PF09917">
    <property type="entry name" value="DUF2147"/>
    <property type="match status" value="1"/>
</dbReference>
<gene>
    <name evidence="3" type="ORF">JYU29_04365</name>
</gene>